<evidence type="ECO:0000313" key="8">
    <source>
        <dbReference type="Proteomes" id="UP000294546"/>
    </source>
</evidence>
<dbReference type="Proteomes" id="UP000294546">
    <property type="component" value="Unassembled WGS sequence"/>
</dbReference>
<evidence type="ECO:0000256" key="2">
    <source>
        <dbReference type="ARBA" id="ARBA00023224"/>
    </source>
</evidence>
<dbReference type="EMBL" id="SMFU01000011">
    <property type="protein sequence ID" value="TCK04145.1"/>
    <property type="molecule type" value="Genomic_DNA"/>
</dbReference>
<dbReference type="InterPro" id="IPR035965">
    <property type="entry name" value="PAS-like_dom_sf"/>
</dbReference>
<protein>
    <submittedName>
        <fullName evidence="7">Methyl-accepting chemotaxis sensory transducer with Pas/Pac sensor</fullName>
    </submittedName>
</protein>
<dbReference type="CDD" id="cd00130">
    <property type="entry name" value="PAS"/>
    <property type="match status" value="1"/>
</dbReference>
<dbReference type="GO" id="GO:0016020">
    <property type="term" value="C:membrane"/>
    <property type="evidence" value="ECO:0007669"/>
    <property type="project" value="UniProtKB-SubCell"/>
</dbReference>
<dbReference type="InterPro" id="IPR004089">
    <property type="entry name" value="MCPsignal_dom"/>
</dbReference>
<keyword evidence="4" id="KW-0175">Coiled coil</keyword>
<dbReference type="PROSITE" id="PS50113">
    <property type="entry name" value="PAC"/>
    <property type="match status" value="1"/>
</dbReference>
<keyword evidence="2 3" id="KW-0807">Transducer</keyword>
<evidence type="ECO:0000259" key="5">
    <source>
        <dbReference type="PROSITE" id="PS50111"/>
    </source>
</evidence>
<feature type="domain" description="PAC" evidence="6">
    <location>
        <begin position="196"/>
        <end position="248"/>
    </location>
</feature>
<evidence type="ECO:0000256" key="4">
    <source>
        <dbReference type="SAM" id="Coils"/>
    </source>
</evidence>
<dbReference type="NCBIfam" id="TIGR00229">
    <property type="entry name" value="sensory_box"/>
    <property type="match status" value="1"/>
</dbReference>
<dbReference type="Pfam" id="PF00015">
    <property type="entry name" value="MCPsignal"/>
    <property type="match status" value="1"/>
</dbReference>
<dbReference type="GO" id="GO:0007165">
    <property type="term" value="P:signal transduction"/>
    <property type="evidence" value="ECO:0007669"/>
    <property type="project" value="UniProtKB-KW"/>
</dbReference>
<dbReference type="InterPro" id="IPR000700">
    <property type="entry name" value="PAS-assoc_C"/>
</dbReference>
<sequence length="328" mass="36980">MFLGKRLQEMAGQVADGINQIVDGNPGTLQQADTYPALGNALQRLNAGWQDLQGQVDAPLREKEQLELQLEELKTELRGLADQRDSYRMELEQTQAQLQDAQAEIYSLKQEEQVWGLIKRAMVEGSWDYLVIDGDPDHPDNVLRWSSEFRDLIGYTAAEFPDGWDSFEAVCHPEDFKKAFEAFGEFTANTDPNASYTVEYRMKHKTDGYIWFRERGLGLRDEQGKLCRVVGASSDISEEKRAETLHQRELGVMQNTYEQISGVVDVIRAIAEQTNLLALNAAIEAARAGETGRGFSVVADEVKLLAGRTRDATQRIQDMLGDFKKQVE</sequence>
<dbReference type="InterPro" id="IPR013655">
    <property type="entry name" value="PAS_fold_3"/>
</dbReference>
<dbReference type="InterPro" id="IPR000014">
    <property type="entry name" value="PAS"/>
</dbReference>
<reference evidence="7 8" key="1">
    <citation type="submission" date="2019-03" db="EMBL/GenBank/DDBJ databases">
        <title>Genomic Encyclopedia of Archaeal and Bacterial Type Strains, Phase II (KMG-II): from individual species to whole genera.</title>
        <authorList>
            <person name="Goeker M."/>
        </authorList>
    </citation>
    <scope>NUCLEOTIDE SEQUENCE [LARGE SCALE GENOMIC DNA]</scope>
    <source>
        <strain evidence="7 8">DSM 27697</strain>
    </source>
</reference>
<dbReference type="AlphaFoldDB" id="A0A4R1GC80"/>
<name>A0A4R1GC80_9GAMM</name>
<dbReference type="SUPFAM" id="SSF58104">
    <property type="entry name" value="Methyl-accepting chemotaxis protein (MCP) signaling domain"/>
    <property type="match status" value="1"/>
</dbReference>
<dbReference type="InterPro" id="IPR001610">
    <property type="entry name" value="PAC"/>
</dbReference>
<evidence type="ECO:0000256" key="1">
    <source>
        <dbReference type="ARBA" id="ARBA00004370"/>
    </source>
</evidence>
<evidence type="ECO:0000313" key="7">
    <source>
        <dbReference type="EMBL" id="TCK04145.1"/>
    </source>
</evidence>
<dbReference type="Gene3D" id="1.10.287.950">
    <property type="entry name" value="Methyl-accepting chemotaxis protein"/>
    <property type="match status" value="1"/>
</dbReference>
<proteinExistence type="predicted"/>
<keyword evidence="8" id="KW-1185">Reference proteome</keyword>
<dbReference type="PROSITE" id="PS50111">
    <property type="entry name" value="CHEMOTAXIS_TRANSDUC_2"/>
    <property type="match status" value="1"/>
</dbReference>
<dbReference type="GO" id="GO:0006935">
    <property type="term" value="P:chemotaxis"/>
    <property type="evidence" value="ECO:0007669"/>
    <property type="project" value="UniProtKB-ARBA"/>
</dbReference>
<evidence type="ECO:0000256" key="3">
    <source>
        <dbReference type="PROSITE-ProRule" id="PRU00284"/>
    </source>
</evidence>
<dbReference type="PANTHER" id="PTHR32089">
    <property type="entry name" value="METHYL-ACCEPTING CHEMOTAXIS PROTEIN MCPB"/>
    <property type="match status" value="1"/>
</dbReference>
<accession>A0A4R1GC80</accession>
<dbReference type="Gene3D" id="3.30.450.20">
    <property type="entry name" value="PAS domain"/>
    <property type="match status" value="1"/>
</dbReference>
<dbReference type="Pfam" id="PF08447">
    <property type="entry name" value="PAS_3"/>
    <property type="match status" value="1"/>
</dbReference>
<comment type="subcellular location">
    <subcellularLocation>
        <location evidence="1">Membrane</location>
    </subcellularLocation>
</comment>
<dbReference type="PANTHER" id="PTHR32089:SF112">
    <property type="entry name" value="LYSOZYME-LIKE PROTEIN-RELATED"/>
    <property type="match status" value="1"/>
</dbReference>
<organism evidence="7 8">
    <name type="scientific">Marinobacterium mangrovicola</name>
    <dbReference type="NCBI Taxonomy" id="1476959"/>
    <lineage>
        <taxon>Bacteria</taxon>
        <taxon>Pseudomonadati</taxon>
        <taxon>Pseudomonadota</taxon>
        <taxon>Gammaproteobacteria</taxon>
        <taxon>Oceanospirillales</taxon>
        <taxon>Oceanospirillaceae</taxon>
        <taxon>Marinobacterium</taxon>
    </lineage>
</organism>
<dbReference type="SMART" id="SM00086">
    <property type="entry name" value="PAC"/>
    <property type="match status" value="1"/>
</dbReference>
<comment type="caution">
    <text evidence="7">The sequence shown here is derived from an EMBL/GenBank/DDBJ whole genome shotgun (WGS) entry which is preliminary data.</text>
</comment>
<gene>
    <name evidence="7" type="ORF">CLV83_3560</name>
</gene>
<evidence type="ECO:0000259" key="6">
    <source>
        <dbReference type="PROSITE" id="PS50113"/>
    </source>
</evidence>
<dbReference type="RefSeq" id="WP_207894933.1">
    <property type="nucleotide sequence ID" value="NZ_SMFU01000011.1"/>
</dbReference>
<feature type="domain" description="Methyl-accepting transducer" evidence="5">
    <location>
        <begin position="253"/>
        <end position="328"/>
    </location>
</feature>
<feature type="coiled-coil region" evidence="4">
    <location>
        <begin position="56"/>
        <end position="111"/>
    </location>
</feature>
<dbReference type="SUPFAM" id="SSF55785">
    <property type="entry name" value="PYP-like sensor domain (PAS domain)"/>
    <property type="match status" value="1"/>
</dbReference>
<dbReference type="Gene3D" id="1.10.287.1490">
    <property type="match status" value="1"/>
</dbReference>